<protein>
    <submittedName>
        <fullName evidence="3">Solute carrier family 35 member E4</fullName>
    </submittedName>
</protein>
<dbReference type="AlphaFoldDB" id="A0A4D9DP37"/>
<comment type="caution">
    <text evidence="3">The sequence shown here is derived from an EMBL/GenBank/DDBJ whole genome shotgun (WGS) entry which is preliminary data.</text>
</comment>
<name>A0A4D9DP37_9SAUR</name>
<accession>A0A4D9DP37</accession>
<dbReference type="Proteomes" id="UP000297703">
    <property type="component" value="Unassembled WGS sequence"/>
</dbReference>
<dbReference type="Pfam" id="PF21954">
    <property type="entry name" value="TUNAR"/>
    <property type="match status" value="1"/>
</dbReference>
<gene>
    <name evidence="3" type="ORF">DR999_PMT18988</name>
</gene>
<evidence type="ECO:0000313" key="4">
    <source>
        <dbReference type="Proteomes" id="UP000297703"/>
    </source>
</evidence>
<keyword evidence="2" id="KW-0472">Membrane</keyword>
<sequence>MQCVVDLKLRVEKLDVKMVPGGAGSEGLGPGPGQESKEDREERVLAMLGIVGTMLNLLVIIFVYIYTTV</sequence>
<reference evidence="3 4" key="1">
    <citation type="submission" date="2019-04" db="EMBL/GenBank/DDBJ databases">
        <title>Draft genome of the big-headed turtle Platysternon megacephalum.</title>
        <authorList>
            <person name="Gong S."/>
        </authorList>
    </citation>
    <scope>NUCLEOTIDE SEQUENCE [LARGE SCALE GENOMIC DNA]</scope>
    <source>
        <strain evidence="3">DO16091913</strain>
        <tissue evidence="3">Muscle</tissue>
    </source>
</reference>
<proteinExistence type="predicted"/>
<dbReference type="EMBL" id="QXTE01000353">
    <property type="protein sequence ID" value="TFJ99016.1"/>
    <property type="molecule type" value="Genomic_DNA"/>
</dbReference>
<organism evidence="3 4">
    <name type="scientific">Platysternon megacephalum</name>
    <name type="common">big-headed turtle</name>
    <dbReference type="NCBI Taxonomy" id="55544"/>
    <lineage>
        <taxon>Eukaryota</taxon>
        <taxon>Metazoa</taxon>
        <taxon>Chordata</taxon>
        <taxon>Craniata</taxon>
        <taxon>Vertebrata</taxon>
        <taxon>Euteleostomi</taxon>
        <taxon>Archelosauria</taxon>
        <taxon>Testudinata</taxon>
        <taxon>Testudines</taxon>
        <taxon>Cryptodira</taxon>
        <taxon>Durocryptodira</taxon>
        <taxon>Testudinoidea</taxon>
        <taxon>Platysternidae</taxon>
        <taxon>Platysternon</taxon>
    </lineage>
</organism>
<feature type="region of interest" description="Disordered" evidence="1">
    <location>
        <begin position="20"/>
        <end position="39"/>
    </location>
</feature>
<dbReference type="InterPro" id="IPR054138">
    <property type="entry name" value="TUNAR"/>
</dbReference>
<reference evidence="3 4" key="2">
    <citation type="submission" date="2019-04" db="EMBL/GenBank/DDBJ databases">
        <title>The genome sequence of big-headed turtle.</title>
        <authorList>
            <person name="Gong S."/>
        </authorList>
    </citation>
    <scope>NUCLEOTIDE SEQUENCE [LARGE SCALE GENOMIC DNA]</scope>
    <source>
        <strain evidence="3">DO16091913</strain>
        <tissue evidence="3">Muscle</tissue>
    </source>
</reference>
<keyword evidence="4" id="KW-1185">Reference proteome</keyword>
<evidence type="ECO:0000256" key="2">
    <source>
        <dbReference type="SAM" id="Phobius"/>
    </source>
</evidence>
<feature type="compositionally biased region" description="Gly residues" evidence="1">
    <location>
        <begin position="21"/>
        <end position="32"/>
    </location>
</feature>
<dbReference type="OrthoDB" id="8932998at2759"/>
<keyword evidence="2" id="KW-1133">Transmembrane helix</keyword>
<evidence type="ECO:0000313" key="3">
    <source>
        <dbReference type="EMBL" id="TFJ99016.1"/>
    </source>
</evidence>
<evidence type="ECO:0000256" key="1">
    <source>
        <dbReference type="SAM" id="MobiDB-lite"/>
    </source>
</evidence>
<feature type="transmembrane region" description="Helical" evidence="2">
    <location>
        <begin position="44"/>
        <end position="66"/>
    </location>
</feature>
<keyword evidence="2" id="KW-0812">Transmembrane</keyword>